<dbReference type="Gene3D" id="3.40.50.2300">
    <property type="match status" value="1"/>
</dbReference>
<feature type="region of interest" description="Disordered" evidence="5">
    <location>
        <begin position="378"/>
        <end position="404"/>
    </location>
</feature>
<dbReference type="PROSITE" id="PS50109">
    <property type="entry name" value="HIS_KIN"/>
    <property type="match status" value="1"/>
</dbReference>
<dbReference type="AlphaFoldDB" id="A0AAQ1GNJ1"/>
<dbReference type="SUPFAM" id="SSF52172">
    <property type="entry name" value="CheY-like"/>
    <property type="match status" value="1"/>
</dbReference>
<dbReference type="SMART" id="SM00388">
    <property type="entry name" value="HisKA"/>
    <property type="match status" value="1"/>
</dbReference>
<dbReference type="InterPro" id="IPR003661">
    <property type="entry name" value="HisK_dim/P_dom"/>
</dbReference>
<proteinExistence type="predicted"/>
<dbReference type="InterPro" id="IPR011006">
    <property type="entry name" value="CheY-like_superfamily"/>
</dbReference>
<dbReference type="InterPro" id="IPR036890">
    <property type="entry name" value="HATPase_C_sf"/>
</dbReference>
<evidence type="ECO:0000259" key="6">
    <source>
        <dbReference type="PROSITE" id="PS50109"/>
    </source>
</evidence>
<dbReference type="PANTHER" id="PTHR43547:SF2">
    <property type="entry name" value="HYBRID SIGNAL TRANSDUCTION HISTIDINE KINASE C"/>
    <property type="match status" value="1"/>
</dbReference>
<keyword evidence="3 4" id="KW-0597">Phosphoprotein</keyword>
<dbReference type="PRINTS" id="PR00344">
    <property type="entry name" value="BCTRLSENSOR"/>
</dbReference>
<sequence>MKEADRRKDVFLATLAHELRNPLAPVINAAHLLQRTNLPQSQLCWIRETIERHAKHLADLVDDLLDLSRISAGKVRLRDEVFDIRTAIQRAIEINAPAAATRRHRLHTPRLDHISAIWVKGDLTRITQIVSNLLDNAIKYTPVGGEIRLTLDRRERVVLVVVEDNGTGMDPASIQSMFELFNQERPDGESGKAGLGIGLSLARSLVAMHGGAVYATSEGRGRGSRFYVELPACDEPEMSGAQDSQASPQSIPVLNVMIVDDNFDAAESLAAIIGEIHRVRTAANGEDALKLADASPPDVVVLDLSLPDVSGYEIARRLLGKEKCNGRITLIALTGHGQPEDRERARRAGFDHHLVKPVPPQELLKLLNAIAGRRAMRLPDAGSQELSHAPPSDAELQSRARRQE</sequence>
<feature type="domain" description="Histidine kinase" evidence="6">
    <location>
        <begin position="14"/>
        <end position="234"/>
    </location>
</feature>
<evidence type="ECO:0000256" key="4">
    <source>
        <dbReference type="PROSITE-ProRule" id="PRU00169"/>
    </source>
</evidence>
<dbReference type="InterPro" id="IPR005467">
    <property type="entry name" value="His_kinase_dom"/>
</dbReference>
<reference evidence="8 9" key="1">
    <citation type="submission" date="2016-10" db="EMBL/GenBank/DDBJ databases">
        <authorList>
            <person name="Varghese N."/>
            <person name="Submissions S."/>
        </authorList>
    </citation>
    <scope>NUCLEOTIDE SEQUENCE [LARGE SCALE GENOMIC DNA]</scope>
    <source>
        <strain evidence="8 9">LMG 22274</strain>
    </source>
</reference>
<keyword evidence="8" id="KW-0808">Transferase</keyword>
<dbReference type="GO" id="GO:0000155">
    <property type="term" value="F:phosphorelay sensor kinase activity"/>
    <property type="evidence" value="ECO:0007669"/>
    <property type="project" value="InterPro"/>
</dbReference>
<comment type="caution">
    <text evidence="8">The sequence shown here is derived from an EMBL/GenBank/DDBJ whole genome shotgun (WGS) entry which is preliminary data.</text>
</comment>
<gene>
    <name evidence="8" type="ORF">SAMN05216550_12657</name>
</gene>
<dbReference type="Pfam" id="PF00512">
    <property type="entry name" value="HisKA"/>
    <property type="match status" value="1"/>
</dbReference>
<evidence type="ECO:0000256" key="2">
    <source>
        <dbReference type="ARBA" id="ARBA00012438"/>
    </source>
</evidence>
<evidence type="ECO:0000313" key="9">
    <source>
        <dbReference type="Proteomes" id="UP000183529"/>
    </source>
</evidence>
<dbReference type="InterPro" id="IPR004358">
    <property type="entry name" value="Sig_transdc_His_kin-like_C"/>
</dbReference>
<evidence type="ECO:0000259" key="7">
    <source>
        <dbReference type="PROSITE" id="PS50110"/>
    </source>
</evidence>
<protein>
    <recommendedName>
        <fullName evidence="2">histidine kinase</fullName>
        <ecNumber evidence="2">2.7.13.3</ecNumber>
    </recommendedName>
</protein>
<evidence type="ECO:0000256" key="1">
    <source>
        <dbReference type="ARBA" id="ARBA00000085"/>
    </source>
</evidence>
<evidence type="ECO:0000256" key="3">
    <source>
        <dbReference type="ARBA" id="ARBA00022553"/>
    </source>
</evidence>
<dbReference type="SMART" id="SM00387">
    <property type="entry name" value="HATPase_c"/>
    <property type="match status" value="1"/>
</dbReference>
<feature type="domain" description="Response regulatory" evidence="7">
    <location>
        <begin position="255"/>
        <end position="371"/>
    </location>
</feature>
<organism evidence="8 9">
    <name type="scientific">Paraburkholderia tropica</name>
    <dbReference type="NCBI Taxonomy" id="92647"/>
    <lineage>
        <taxon>Bacteria</taxon>
        <taxon>Pseudomonadati</taxon>
        <taxon>Pseudomonadota</taxon>
        <taxon>Betaproteobacteria</taxon>
        <taxon>Burkholderiales</taxon>
        <taxon>Burkholderiaceae</taxon>
        <taxon>Paraburkholderia</taxon>
    </lineage>
</organism>
<feature type="modified residue" description="4-aspartylphosphate" evidence="4">
    <location>
        <position position="303"/>
    </location>
</feature>
<dbReference type="Gene3D" id="3.30.565.10">
    <property type="entry name" value="Histidine kinase-like ATPase, C-terminal domain"/>
    <property type="match status" value="1"/>
</dbReference>
<keyword evidence="8" id="KW-0418">Kinase</keyword>
<dbReference type="Proteomes" id="UP000183529">
    <property type="component" value="Unassembled WGS sequence"/>
</dbReference>
<evidence type="ECO:0000256" key="5">
    <source>
        <dbReference type="SAM" id="MobiDB-lite"/>
    </source>
</evidence>
<dbReference type="InterPro" id="IPR036097">
    <property type="entry name" value="HisK_dim/P_sf"/>
</dbReference>
<comment type="catalytic activity">
    <reaction evidence="1">
        <text>ATP + protein L-histidine = ADP + protein N-phospho-L-histidine.</text>
        <dbReference type="EC" id="2.7.13.3"/>
    </reaction>
</comment>
<evidence type="ECO:0000313" key="8">
    <source>
        <dbReference type="EMBL" id="SEK14069.1"/>
    </source>
</evidence>
<dbReference type="Pfam" id="PF00072">
    <property type="entry name" value="Response_reg"/>
    <property type="match status" value="1"/>
</dbReference>
<dbReference type="EC" id="2.7.13.3" evidence="2"/>
<dbReference type="CDD" id="cd00075">
    <property type="entry name" value="HATPase"/>
    <property type="match status" value="1"/>
</dbReference>
<dbReference type="Pfam" id="PF02518">
    <property type="entry name" value="HATPase_c"/>
    <property type="match status" value="1"/>
</dbReference>
<accession>A0AAQ1GNJ1</accession>
<dbReference type="SMART" id="SM00448">
    <property type="entry name" value="REC"/>
    <property type="match status" value="1"/>
</dbReference>
<dbReference type="SUPFAM" id="SSF47384">
    <property type="entry name" value="Homodimeric domain of signal transducing histidine kinase"/>
    <property type="match status" value="1"/>
</dbReference>
<dbReference type="Gene3D" id="1.10.287.130">
    <property type="match status" value="1"/>
</dbReference>
<dbReference type="InterPro" id="IPR003594">
    <property type="entry name" value="HATPase_dom"/>
</dbReference>
<dbReference type="InterPro" id="IPR001789">
    <property type="entry name" value="Sig_transdc_resp-reg_receiver"/>
</dbReference>
<dbReference type="PROSITE" id="PS50110">
    <property type="entry name" value="RESPONSE_REGULATORY"/>
    <property type="match status" value="1"/>
</dbReference>
<dbReference type="CDD" id="cd17580">
    <property type="entry name" value="REC_2_DhkD-like"/>
    <property type="match status" value="1"/>
</dbReference>
<dbReference type="CDD" id="cd00082">
    <property type="entry name" value="HisKA"/>
    <property type="match status" value="1"/>
</dbReference>
<dbReference type="EMBL" id="FNZM01000026">
    <property type="protein sequence ID" value="SEK14069.1"/>
    <property type="molecule type" value="Genomic_DNA"/>
</dbReference>
<dbReference type="PANTHER" id="PTHR43547">
    <property type="entry name" value="TWO-COMPONENT HISTIDINE KINASE"/>
    <property type="match status" value="1"/>
</dbReference>
<name>A0AAQ1GNJ1_9BURK</name>
<dbReference type="SUPFAM" id="SSF55874">
    <property type="entry name" value="ATPase domain of HSP90 chaperone/DNA topoisomerase II/histidine kinase"/>
    <property type="match status" value="1"/>
</dbReference>